<dbReference type="Gene3D" id="3.30.465.10">
    <property type="match status" value="1"/>
</dbReference>
<dbReference type="InterPro" id="IPR011601">
    <property type="entry name" value="MurB_C"/>
</dbReference>
<gene>
    <name evidence="20 22" type="primary">murB</name>
    <name evidence="22" type="ORF">OUO13_14625</name>
</gene>
<evidence type="ECO:0000256" key="19">
    <source>
        <dbReference type="ARBA" id="ARBA00048914"/>
    </source>
</evidence>
<dbReference type="Pfam" id="PF02873">
    <property type="entry name" value="MurB_C"/>
    <property type="match status" value="1"/>
</dbReference>
<dbReference type="Proteomes" id="UP001150830">
    <property type="component" value="Unassembled WGS sequence"/>
</dbReference>
<evidence type="ECO:0000256" key="11">
    <source>
        <dbReference type="ARBA" id="ARBA00022827"/>
    </source>
</evidence>
<evidence type="ECO:0000256" key="20">
    <source>
        <dbReference type="HAMAP-Rule" id="MF_00037"/>
    </source>
</evidence>
<feature type="domain" description="FAD-binding PCMH-type" evidence="21">
    <location>
        <begin position="18"/>
        <end position="188"/>
    </location>
</feature>
<dbReference type="RefSeq" id="WP_283174630.1">
    <property type="nucleotide sequence ID" value="NZ_JAPNOA010000055.1"/>
</dbReference>
<accession>A0A9X3EFS2</accession>
<dbReference type="GO" id="GO:0009252">
    <property type="term" value="P:peptidoglycan biosynthetic process"/>
    <property type="evidence" value="ECO:0007669"/>
    <property type="project" value="UniProtKB-UniRule"/>
</dbReference>
<keyword evidence="11 20" id="KW-0274">FAD</keyword>
<comment type="function">
    <text evidence="2 20">Cell wall formation.</text>
</comment>
<dbReference type="NCBIfam" id="TIGR00179">
    <property type="entry name" value="murB"/>
    <property type="match status" value="1"/>
</dbReference>
<dbReference type="PANTHER" id="PTHR21071">
    <property type="entry name" value="UDP-N-ACETYLENOLPYRUVOYLGLUCOSAMINE REDUCTASE"/>
    <property type="match status" value="1"/>
</dbReference>
<dbReference type="Gene3D" id="3.30.43.10">
    <property type="entry name" value="Uridine Diphospho-n-acetylenolpyruvylglucosamine Reductase, domain 2"/>
    <property type="match status" value="1"/>
</dbReference>
<evidence type="ECO:0000256" key="4">
    <source>
        <dbReference type="ARBA" id="ARBA00004752"/>
    </source>
</evidence>
<dbReference type="AlphaFoldDB" id="A0A9X3EFS2"/>
<evidence type="ECO:0000259" key="21">
    <source>
        <dbReference type="PROSITE" id="PS51387"/>
    </source>
</evidence>
<dbReference type="GO" id="GO:0051301">
    <property type="term" value="P:cell division"/>
    <property type="evidence" value="ECO:0007669"/>
    <property type="project" value="UniProtKB-KW"/>
</dbReference>
<dbReference type="PANTHER" id="PTHR21071:SF4">
    <property type="entry name" value="UDP-N-ACETYLENOLPYRUVOYLGLUCOSAMINE REDUCTASE"/>
    <property type="match status" value="1"/>
</dbReference>
<dbReference type="GO" id="GO:0008762">
    <property type="term" value="F:UDP-N-acetylmuramate dehydrogenase activity"/>
    <property type="evidence" value="ECO:0007669"/>
    <property type="project" value="UniProtKB-UniRule"/>
</dbReference>
<evidence type="ECO:0000256" key="5">
    <source>
        <dbReference type="ARBA" id="ARBA00010485"/>
    </source>
</evidence>
<comment type="similarity">
    <text evidence="5 20">Belongs to the MurB family.</text>
</comment>
<organism evidence="22 23">
    <name type="scientific">Parathalassolituus penaei</name>
    <dbReference type="NCBI Taxonomy" id="2997323"/>
    <lineage>
        <taxon>Bacteria</taxon>
        <taxon>Pseudomonadati</taxon>
        <taxon>Pseudomonadota</taxon>
        <taxon>Gammaproteobacteria</taxon>
        <taxon>Oceanospirillales</taxon>
        <taxon>Oceanospirillaceae</taxon>
        <taxon>Parathalassolituus</taxon>
    </lineage>
</organism>
<keyword evidence="13 20" id="KW-0133">Cell shape</keyword>
<proteinExistence type="inferred from homology"/>
<dbReference type="GO" id="GO:0005829">
    <property type="term" value="C:cytosol"/>
    <property type="evidence" value="ECO:0007669"/>
    <property type="project" value="TreeGrafter"/>
</dbReference>
<keyword evidence="23" id="KW-1185">Reference proteome</keyword>
<feature type="active site" evidence="20">
    <location>
        <position position="164"/>
    </location>
</feature>
<evidence type="ECO:0000256" key="16">
    <source>
        <dbReference type="ARBA" id="ARBA00023306"/>
    </source>
</evidence>
<dbReference type="InterPro" id="IPR016166">
    <property type="entry name" value="FAD-bd_PCMH"/>
</dbReference>
<evidence type="ECO:0000256" key="7">
    <source>
        <dbReference type="ARBA" id="ARBA00015188"/>
    </source>
</evidence>
<comment type="subcellular location">
    <subcellularLocation>
        <location evidence="3 20">Cytoplasm</location>
    </subcellularLocation>
</comment>
<evidence type="ECO:0000256" key="18">
    <source>
        <dbReference type="ARBA" id="ARBA00031026"/>
    </source>
</evidence>
<dbReference type="Pfam" id="PF01565">
    <property type="entry name" value="FAD_binding_4"/>
    <property type="match status" value="1"/>
</dbReference>
<sequence length="338" mass="36638">MIPVAQNHDLTSANTLRLAGRAAAFAEFSTVSDLLSLLDQAGAARLPVMMLGGGSNVLLGSSVPALVLRSAMTAVTVLGGAAEHVRIQVEAGKNWHEWVLESPAYGHGLENLALIPGTVGAAPIQNIGAYGVEVGNLVDEVRGFQLSTGQLRTISAQECRFGYRDSVFKRELANDFIVLSVVFRLQRRFEPDLSYGPLATLDAASVTPQQLIERVCDIRRERLPDPAITPNAGSYFKNPVIDRVQVERLQQQYPGIPVYPAARADQLKLAAAWLIDQAGWKGRWLGTVGMHDRQALVLVTNGAATLADVRALQNAVADDVWQRFGVRLEPEPLQFGEV</sequence>
<dbReference type="InterPro" id="IPR036635">
    <property type="entry name" value="MurB_C_sf"/>
</dbReference>
<keyword evidence="12 20" id="KW-0521">NADP</keyword>
<keyword evidence="10 20" id="KW-0285">Flavoprotein</keyword>
<dbReference type="PROSITE" id="PS51387">
    <property type="entry name" value="FAD_PCMH"/>
    <property type="match status" value="1"/>
</dbReference>
<dbReference type="GO" id="GO:0008360">
    <property type="term" value="P:regulation of cell shape"/>
    <property type="evidence" value="ECO:0007669"/>
    <property type="project" value="UniProtKB-KW"/>
</dbReference>
<dbReference type="InterPro" id="IPR016167">
    <property type="entry name" value="FAD-bd_PCMH_sub1"/>
</dbReference>
<evidence type="ECO:0000313" key="22">
    <source>
        <dbReference type="EMBL" id="MCY0966420.1"/>
    </source>
</evidence>
<comment type="catalytic activity">
    <reaction evidence="19 20">
        <text>UDP-N-acetyl-alpha-D-muramate + NADP(+) = UDP-N-acetyl-3-O-(1-carboxyvinyl)-alpha-D-glucosamine + NADPH + H(+)</text>
        <dbReference type="Rhea" id="RHEA:12248"/>
        <dbReference type="ChEBI" id="CHEBI:15378"/>
        <dbReference type="ChEBI" id="CHEBI:57783"/>
        <dbReference type="ChEBI" id="CHEBI:58349"/>
        <dbReference type="ChEBI" id="CHEBI:68483"/>
        <dbReference type="ChEBI" id="CHEBI:70757"/>
        <dbReference type="EC" id="1.3.1.98"/>
    </reaction>
</comment>
<dbReference type="EC" id="1.3.1.98" evidence="6 20"/>
<evidence type="ECO:0000256" key="17">
    <source>
        <dbReference type="ARBA" id="ARBA00023316"/>
    </source>
</evidence>
<dbReference type="InterPro" id="IPR016169">
    <property type="entry name" value="FAD-bd_PCMH_sub2"/>
</dbReference>
<keyword evidence="17 20" id="KW-0961">Cell wall biogenesis/degradation</keyword>
<evidence type="ECO:0000256" key="6">
    <source>
        <dbReference type="ARBA" id="ARBA00012518"/>
    </source>
</evidence>
<name>A0A9X3EFS2_9GAMM</name>
<evidence type="ECO:0000256" key="8">
    <source>
        <dbReference type="ARBA" id="ARBA00022490"/>
    </source>
</evidence>
<keyword evidence="8 20" id="KW-0963">Cytoplasm</keyword>
<dbReference type="NCBIfam" id="NF000755">
    <property type="entry name" value="PRK00046.1"/>
    <property type="match status" value="1"/>
</dbReference>
<evidence type="ECO:0000256" key="14">
    <source>
        <dbReference type="ARBA" id="ARBA00022984"/>
    </source>
</evidence>
<dbReference type="GO" id="GO:0071555">
    <property type="term" value="P:cell wall organization"/>
    <property type="evidence" value="ECO:0007669"/>
    <property type="project" value="UniProtKB-KW"/>
</dbReference>
<reference evidence="22" key="1">
    <citation type="submission" date="2022-11" db="EMBL/GenBank/DDBJ databases">
        <title>Parathalassolutuus dongxingensis gen. nov., sp. nov., a novel member of family Oceanospirillaceae isolated from a coastal shrimp pond in Guangxi, China.</title>
        <authorList>
            <person name="Chen H."/>
        </authorList>
    </citation>
    <scope>NUCLEOTIDE SEQUENCE</scope>
    <source>
        <strain evidence="22">G-43</strain>
    </source>
</reference>
<dbReference type="InterPro" id="IPR036318">
    <property type="entry name" value="FAD-bd_PCMH-like_sf"/>
</dbReference>
<evidence type="ECO:0000256" key="13">
    <source>
        <dbReference type="ARBA" id="ARBA00022960"/>
    </source>
</evidence>
<dbReference type="SUPFAM" id="SSF56176">
    <property type="entry name" value="FAD-binding/transporter-associated domain-like"/>
    <property type="match status" value="1"/>
</dbReference>
<evidence type="ECO:0000313" key="23">
    <source>
        <dbReference type="Proteomes" id="UP001150830"/>
    </source>
</evidence>
<dbReference type="InterPro" id="IPR003170">
    <property type="entry name" value="MurB"/>
</dbReference>
<keyword evidence="14 20" id="KW-0573">Peptidoglycan synthesis</keyword>
<dbReference type="HAMAP" id="MF_00037">
    <property type="entry name" value="MurB"/>
    <property type="match status" value="1"/>
</dbReference>
<comment type="cofactor">
    <cofactor evidence="1 20">
        <name>FAD</name>
        <dbReference type="ChEBI" id="CHEBI:57692"/>
    </cofactor>
</comment>
<dbReference type="SUPFAM" id="SSF56194">
    <property type="entry name" value="Uridine diphospho-N-Acetylenolpyruvylglucosamine reductase, MurB, C-terminal domain"/>
    <property type="match status" value="1"/>
</dbReference>
<dbReference type="InterPro" id="IPR006094">
    <property type="entry name" value="Oxid_FAD_bind_N"/>
</dbReference>
<comment type="pathway">
    <text evidence="4 20">Cell wall biogenesis; peptidoglycan biosynthesis.</text>
</comment>
<dbReference type="EMBL" id="JAPNOA010000055">
    <property type="protein sequence ID" value="MCY0966420.1"/>
    <property type="molecule type" value="Genomic_DNA"/>
</dbReference>
<protein>
    <recommendedName>
        <fullName evidence="7 20">UDP-N-acetylenolpyruvoylglucosamine reductase</fullName>
        <ecNumber evidence="6 20">1.3.1.98</ecNumber>
    </recommendedName>
    <alternativeName>
        <fullName evidence="18 20">UDP-N-acetylmuramate dehydrogenase</fullName>
    </alternativeName>
</protein>
<dbReference type="GO" id="GO:0071949">
    <property type="term" value="F:FAD binding"/>
    <property type="evidence" value="ECO:0007669"/>
    <property type="project" value="InterPro"/>
</dbReference>
<evidence type="ECO:0000256" key="2">
    <source>
        <dbReference type="ARBA" id="ARBA00003921"/>
    </source>
</evidence>
<evidence type="ECO:0000256" key="3">
    <source>
        <dbReference type="ARBA" id="ARBA00004496"/>
    </source>
</evidence>
<evidence type="ECO:0000256" key="10">
    <source>
        <dbReference type="ARBA" id="ARBA00022630"/>
    </source>
</evidence>
<feature type="active site" evidence="20">
    <location>
        <position position="331"/>
    </location>
</feature>
<dbReference type="Gene3D" id="3.90.78.10">
    <property type="entry name" value="UDP-N-acetylenolpyruvoylglucosamine reductase, C-terminal domain"/>
    <property type="match status" value="1"/>
</dbReference>
<keyword evidence="15 20" id="KW-0560">Oxidoreductase</keyword>
<evidence type="ECO:0000256" key="1">
    <source>
        <dbReference type="ARBA" id="ARBA00001974"/>
    </source>
</evidence>
<comment type="caution">
    <text evidence="22">The sequence shown here is derived from an EMBL/GenBank/DDBJ whole genome shotgun (WGS) entry which is preliminary data.</text>
</comment>
<keyword evidence="16 20" id="KW-0131">Cell cycle</keyword>
<keyword evidence="9 20" id="KW-0132">Cell division</keyword>
<evidence type="ECO:0000256" key="15">
    <source>
        <dbReference type="ARBA" id="ARBA00023002"/>
    </source>
</evidence>
<feature type="active site" description="Proton donor" evidence="20">
    <location>
        <position position="234"/>
    </location>
</feature>
<evidence type="ECO:0000256" key="12">
    <source>
        <dbReference type="ARBA" id="ARBA00022857"/>
    </source>
</evidence>
<evidence type="ECO:0000256" key="9">
    <source>
        <dbReference type="ARBA" id="ARBA00022618"/>
    </source>
</evidence>